<protein>
    <submittedName>
        <fullName evidence="3">KOW domain-containing RNA-binding protein</fullName>
    </submittedName>
</protein>
<name>A0ABY7QS56_9FIRM</name>
<sequence>MEWTTNIVRGTVVKSKNGRDMGHEFIVFRVLDEKYVELVDGKRRTLACPKKKQIKHLWTTNTVYDLNDVTLDAHVRRLLANYVQRKEP</sequence>
<dbReference type="InterPro" id="IPR008991">
    <property type="entry name" value="Translation_prot_SH3-like_sf"/>
</dbReference>
<reference evidence="3 4" key="1">
    <citation type="submission" date="2023-01" db="EMBL/GenBank/DDBJ databases">
        <authorList>
            <person name="Lee S.H."/>
            <person name="Jung H.S."/>
            <person name="Yun J.U."/>
        </authorList>
    </citation>
    <scope>NUCLEOTIDE SEQUENCE [LARGE SCALE GENOMIC DNA]</scope>
    <source>
        <strain evidence="3 4">CBA3646</strain>
    </source>
</reference>
<keyword evidence="2" id="KW-0687">Ribonucleoprotein</keyword>
<keyword evidence="1" id="KW-0689">Ribosomal protein</keyword>
<dbReference type="InterPro" id="IPR014722">
    <property type="entry name" value="Rib_uL2_dom2"/>
</dbReference>
<dbReference type="Gene3D" id="2.30.30.30">
    <property type="match status" value="1"/>
</dbReference>
<evidence type="ECO:0000313" key="3">
    <source>
        <dbReference type="EMBL" id="WBW49623.1"/>
    </source>
</evidence>
<evidence type="ECO:0000256" key="1">
    <source>
        <dbReference type="ARBA" id="ARBA00022980"/>
    </source>
</evidence>
<organism evidence="3 4">
    <name type="scientific">Peptoniphilus equinus</name>
    <dbReference type="NCBI Taxonomy" id="3016343"/>
    <lineage>
        <taxon>Bacteria</taxon>
        <taxon>Bacillati</taxon>
        <taxon>Bacillota</taxon>
        <taxon>Tissierellia</taxon>
        <taxon>Tissierellales</taxon>
        <taxon>Peptoniphilaceae</taxon>
        <taxon>Peptoniphilus</taxon>
    </lineage>
</organism>
<keyword evidence="4" id="KW-1185">Reference proteome</keyword>
<dbReference type="CDD" id="cd06088">
    <property type="entry name" value="KOW_RPL14"/>
    <property type="match status" value="1"/>
</dbReference>
<evidence type="ECO:0000256" key="2">
    <source>
        <dbReference type="ARBA" id="ARBA00023274"/>
    </source>
</evidence>
<dbReference type="InterPro" id="IPR041985">
    <property type="entry name" value="Ribosomal_eL14_KOW"/>
</dbReference>
<dbReference type="RefSeq" id="WP_271191154.1">
    <property type="nucleotide sequence ID" value="NZ_CP115667.1"/>
</dbReference>
<gene>
    <name evidence="3" type="ORF">O6R05_06390</name>
</gene>
<evidence type="ECO:0000313" key="4">
    <source>
        <dbReference type="Proteomes" id="UP001210339"/>
    </source>
</evidence>
<dbReference type="EMBL" id="CP115667">
    <property type="protein sequence ID" value="WBW49623.1"/>
    <property type="molecule type" value="Genomic_DNA"/>
</dbReference>
<accession>A0ABY7QS56</accession>
<dbReference type="SUPFAM" id="SSF50104">
    <property type="entry name" value="Translation proteins SH3-like domain"/>
    <property type="match status" value="1"/>
</dbReference>
<proteinExistence type="predicted"/>
<dbReference type="Proteomes" id="UP001210339">
    <property type="component" value="Chromosome"/>
</dbReference>